<evidence type="ECO:0000259" key="1">
    <source>
        <dbReference type="Pfam" id="PF00462"/>
    </source>
</evidence>
<dbReference type="Pfam" id="PF00462">
    <property type="entry name" value="Glutaredoxin"/>
    <property type="match status" value="1"/>
</dbReference>
<proteinExistence type="predicted"/>
<name>A0A7K4AIT6_METSH</name>
<dbReference type="InterPro" id="IPR002109">
    <property type="entry name" value="Glutaredoxin"/>
</dbReference>
<comment type="caution">
    <text evidence="2">The sequence shown here is derived from an EMBL/GenBank/DDBJ whole genome shotgun (WGS) entry which is preliminary data.</text>
</comment>
<organism evidence="2 3">
    <name type="scientific">Methanothrix soehngenii</name>
    <name type="common">Methanosaeta concilii</name>
    <dbReference type="NCBI Taxonomy" id="2223"/>
    <lineage>
        <taxon>Archaea</taxon>
        <taxon>Methanobacteriati</taxon>
        <taxon>Methanobacteriota</taxon>
        <taxon>Stenosarchaea group</taxon>
        <taxon>Methanomicrobia</taxon>
        <taxon>Methanotrichales</taxon>
        <taxon>Methanotrichaceae</taxon>
        <taxon>Methanothrix</taxon>
    </lineage>
</organism>
<dbReference type="InterPro" id="IPR036249">
    <property type="entry name" value="Thioredoxin-like_sf"/>
</dbReference>
<dbReference type="AlphaFoldDB" id="A0A7K4AIT6"/>
<evidence type="ECO:0000313" key="2">
    <source>
        <dbReference type="EMBL" id="NLJ22893.1"/>
    </source>
</evidence>
<sequence>MKNNGRGLQLVYRVYSTKSCPKCEQLKAALVKAGIAFENIDMGTPEALTELRINGVFTLSAPVLQEEDNFYTLEDLFSGDNLRDLAGILKG</sequence>
<reference evidence="2 3" key="1">
    <citation type="journal article" date="2020" name="Biotechnol. Biofuels">
        <title>New insights from the biogas microbiome by comprehensive genome-resolved metagenomics of nearly 1600 species originating from multiple anaerobic digesters.</title>
        <authorList>
            <person name="Campanaro S."/>
            <person name="Treu L."/>
            <person name="Rodriguez-R L.M."/>
            <person name="Kovalovszki A."/>
            <person name="Ziels R.M."/>
            <person name="Maus I."/>
            <person name="Zhu X."/>
            <person name="Kougias P.G."/>
            <person name="Basile A."/>
            <person name="Luo G."/>
            <person name="Schluter A."/>
            <person name="Konstantinidis K.T."/>
            <person name="Angelidaki I."/>
        </authorList>
    </citation>
    <scope>NUCLEOTIDE SEQUENCE [LARGE SCALE GENOMIC DNA]</scope>
    <source>
        <strain evidence="2">AS27yjCOA_157</strain>
    </source>
</reference>
<dbReference type="EMBL" id="JAAYUN010000119">
    <property type="protein sequence ID" value="NLJ22893.1"/>
    <property type="molecule type" value="Genomic_DNA"/>
</dbReference>
<dbReference type="SUPFAM" id="SSF52833">
    <property type="entry name" value="Thioredoxin-like"/>
    <property type="match status" value="1"/>
</dbReference>
<accession>A0A7K4AIT6</accession>
<evidence type="ECO:0000313" key="3">
    <source>
        <dbReference type="Proteomes" id="UP000544742"/>
    </source>
</evidence>
<protein>
    <submittedName>
        <fullName evidence="2">NrdH-redoxin</fullName>
    </submittedName>
</protein>
<dbReference type="Proteomes" id="UP000544742">
    <property type="component" value="Unassembled WGS sequence"/>
</dbReference>
<gene>
    <name evidence="2" type="ORF">GX426_07260</name>
</gene>
<dbReference type="Gene3D" id="3.40.30.10">
    <property type="entry name" value="Glutaredoxin"/>
    <property type="match status" value="1"/>
</dbReference>
<feature type="domain" description="Glutaredoxin" evidence="1">
    <location>
        <begin position="14"/>
        <end position="50"/>
    </location>
</feature>